<dbReference type="EMBL" id="JARRAF010000032">
    <property type="protein sequence ID" value="MDK2126141.1"/>
    <property type="molecule type" value="Genomic_DNA"/>
</dbReference>
<dbReference type="InterPro" id="IPR050678">
    <property type="entry name" value="DNA_Partitioning_ATPase"/>
</dbReference>
<dbReference type="CDD" id="cd02042">
    <property type="entry name" value="ParAB_family"/>
    <property type="match status" value="1"/>
</dbReference>
<dbReference type="Proteomes" id="UP001172778">
    <property type="component" value="Unassembled WGS sequence"/>
</dbReference>
<accession>A0ABT7E1E3</accession>
<dbReference type="InterPro" id="IPR027417">
    <property type="entry name" value="P-loop_NTPase"/>
</dbReference>
<feature type="domain" description="AAA" evidence="1">
    <location>
        <begin position="79"/>
        <end position="248"/>
    </location>
</feature>
<protein>
    <submittedName>
        <fullName evidence="2">ParA family protein</fullName>
    </submittedName>
</protein>
<comment type="caution">
    <text evidence="2">The sequence shown here is derived from an EMBL/GenBank/DDBJ whole genome shotgun (WGS) entry which is preliminary data.</text>
</comment>
<name>A0ABT7E1E3_9NEIS</name>
<sequence>MNAAADADLTAQPQAGRRFAVPPLLLRDLAALTGQDLAALKAQTQEDERVNLGGGRIGLTPACLRRLRPHLGWPAAPAVVAHMNLKGGVGKTTLTVNAATRAAQFGYRCCVLDLDPQASSTLALQGDIADEQAVFVDIWQSPEQLDTALITLDDGLALLPSSLDNSLLDVALSHPKQQRTAVRQVTTQLAALGYELVFIDCPPALGAAVISSFCAASQVVIPVGADAYSLKGMRLTLGEMQAIAEAFNMPAATARVVFNRFDRRERLHLSALASLQQMSSISLLASVLRTSSQYAQALAAGVSVFADSRQSVAASDVDAYVRELLQLDSAEGFTAPQDSPGDPS</sequence>
<reference evidence="2" key="1">
    <citation type="submission" date="2023-03" db="EMBL/GenBank/DDBJ databases">
        <title>Chitinimonas shenzhenensis gen. nov., sp. nov., a novel member of family Burkholderiaceae isolated from activated sludge collected in Shen Zhen, China.</title>
        <authorList>
            <person name="Wang X."/>
        </authorList>
    </citation>
    <scope>NUCLEOTIDE SEQUENCE</scope>
    <source>
        <strain evidence="2">DQS-5</strain>
    </source>
</reference>
<gene>
    <name evidence="2" type="ORF">PZA18_19030</name>
</gene>
<dbReference type="Gene3D" id="3.40.50.300">
    <property type="entry name" value="P-loop containing nucleotide triphosphate hydrolases"/>
    <property type="match status" value="1"/>
</dbReference>
<keyword evidence="3" id="KW-1185">Reference proteome</keyword>
<dbReference type="InterPro" id="IPR025669">
    <property type="entry name" value="AAA_dom"/>
</dbReference>
<evidence type="ECO:0000313" key="3">
    <source>
        <dbReference type="Proteomes" id="UP001172778"/>
    </source>
</evidence>
<organism evidence="2 3">
    <name type="scientific">Parachitinimonas caeni</name>
    <dbReference type="NCBI Taxonomy" id="3031301"/>
    <lineage>
        <taxon>Bacteria</taxon>
        <taxon>Pseudomonadati</taxon>
        <taxon>Pseudomonadota</taxon>
        <taxon>Betaproteobacteria</taxon>
        <taxon>Neisseriales</taxon>
        <taxon>Chitinibacteraceae</taxon>
        <taxon>Parachitinimonas</taxon>
    </lineage>
</organism>
<dbReference type="Pfam" id="PF13614">
    <property type="entry name" value="AAA_31"/>
    <property type="match status" value="1"/>
</dbReference>
<dbReference type="RefSeq" id="WP_284102456.1">
    <property type="nucleotide sequence ID" value="NZ_JARRAF010000032.1"/>
</dbReference>
<dbReference type="SUPFAM" id="SSF52540">
    <property type="entry name" value="P-loop containing nucleoside triphosphate hydrolases"/>
    <property type="match status" value="1"/>
</dbReference>
<evidence type="ECO:0000259" key="1">
    <source>
        <dbReference type="Pfam" id="PF13614"/>
    </source>
</evidence>
<dbReference type="PANTHER" id="PTHR13696">
    <property type="entry name" value="P-LOOP CONTAINING NUCLEOSIDE TRIPHOSPHATE HYDROLASE"/>
    <property type="match status" value="1"/>
</dbReference>
<evidence type="ECO:0000313" key="2">
    <source>
        <dbReference type="EMBL" id="MDK2126141.1"/>
    </source>
</evidence>
<dbReference type="PANTHER" id="PTHR13696:SF99">
    <property type="entry name" value="COBYRINIC ACID AC-DIAMIDE SYNTHASE"/>
    <property type="match status" value="1"/>
</dbReference>
<proteinExistence type="predicted"/>